<dbReference type="InterPro" id="IPR040025">
    <property type="entry name" value="Znf622/Rei1/Reh1"/>
</dbReference>
<reference evidence="3" key="1">
    <citation type="journal article" date="2020" name="J. Eukaryot. Microbiol.">
        <title>De novo Sequencing, Assembly and Annotation of the Transcriptome for the Free-Living Testate Amoeba Arcella intermedia.</title>
        <authorList>
            <person name="Ribeiro G.M."/>
            <person name="Porfirio-Sousa A.L."/>
            <person name="Maurer-Alcala X.X."/>
            <person name="Katz L.A."/>
            <person name="Lahr D.J.G."/>
        </authorList>
    </citation>
    <scope>NUCLEOTIDE SEQUENCE</scope>
</reference>
<accession>A0A6B2L8W9</accession>
<dbReference type="PANTHER" id="PTHR13182">
    <property type="entry name" value="ZINC FINGER PROTEIN 622"/>
    <property type="match status" value="1"/>
</dbReference>
<protein>
    <recommendedName>
        <fullName evidence="2">C2H2-type domain-containing protein</fullName>
    </recommendedName>
</protein>
<dbReference type="PANTHER" id="PTHR13182:SF8">
    <property type="entry name" value="CYTOPLASMIC 60S SUBUNIT BIOGENESIS FACTOR ZNF622"/>
    <property type="match status" value="1"/>
</dbReference>
<dbReference type="EMBL" id="GIBP01004412">
    <property type="protein sequence ID" value="NDV33381.1"/>
    <property type="molecule type" value="Transcribed_RNA"/>
</dbReference>
<feature type="domain" description="C2H2-type" evidence="2">
    <location>
        <begin position="186"/>
        <end position="208"/>
    </location>
</feature>
<sequence length="338" mass="39446">MVFNDNDIMKDHYKSDFHRFNLKRKMGNLPPVAEDLFNKKVEEWNNANEEKSKGSQHLKKNKPKKEKKLTQPKATPEPQEQTKGTIQRQPRTYAPIHSEGQEAEEAEEGEVVEKREEEMLDEKIESAPTLTLKHSLFDKHISPDFPRNIEYMTKTFGFYIPEIDYLKDLPGLIRYLGEKISIGNTCIYCERTFHSLDAVRDHMRAVSHCKILWEDNEGEYEEFYDLEAADARFKVFLAGEEHEDTNAYVSSSNELVLCDKRVALGHRALQHYYKQKPRGTTEIQLMSSLLQEHKRMAAIENQKKSNLDTIAIRKQYAMSLKVGLVNNQQKHFRDKNPL</sequence>
<dbReference type="InterPro" id="IPR041661">
    <property type="entry name" value="ZN622/Rei1/Reh1_Znf-C2H2"/>
</dbReference>
<dbReference type="GO" id="GO:0030687">
    <property type="term" value="C:preribosome, large subunit precursor"/>
    <property type="evidence" value="ECO:0007669"/>
    <property type="project" value="TreeGrafter"/>
</dbReference>
<organism evidence="3">
    <name type="scientific">Arcella intermedia</name>
    <dbReference type="NCBI Taxonomy" id="1963864"/>
    <lineage>
        <taxon>Eukaryota</taxon>
        <taxon>Amoebozoa</taxon>
        <taxon>Tubulinea</taxon>
        <taxon>Elardia</taxon>
        <taxon>Arcellinida</taxon>
        <taxon>Sphaerothecina</taxon>
        <taxon>Arcellidae</taxon>
        <taxon>Arcella</taxon>
    </lineage>
</organism>
<dbReference type="GO" id="GO:0042273">
    <property type="term" value="P:ribosomal large subunit biogenesis"/>
    <property type="evidence" value="ECO:0007669"/>
    <property type="project" value="TreeGrafter"/>
</dbReference>
<evidence type="ECO:0000313" key="3">
    <source>
        <dbReference type="EMBL" id="NDV33381.1"/>
    </source>
</evidence>
<evidence type="ECO:0000256" key="1">
    <source>
        <dbReference type="SAM" id="MobiDB-lite"/>
    </source>
</evidence>
<dbReference type="InterPro" id="IPR013087">
    <property type="entry name" value="Znf_C2H2_type"/>
</dbReference>
<feature type="compositionally biased region" description="Polar residues" evidence="1">
    <location>
        <begin position="78"/>
        <end position="90"/>
    </location>
</feature>
<evidence type="ECO:0000259" key="2">
    <source>
        <dbReference type="PROSITE" id="PS00028"/>
    </source>
</evidence>
<feature type="compositionally biased region" description="Basic residues" evidence="1">
    <location>
        <begin position="54"/>
        <end position="67"/>
    </location>
</feature>
<dbReference type="Pfam" id="PF12756">
    <property type="entry name" value="zf-C2H2_2"/>
    <property type="match status" value="1"/>
</dbReference>
<feature type="compositionally biased region" description="Acidic residues" evidence="1">
    <location>
        <begin position="101"/>
        <end position="110"/>
    </location>
</feature>
<name>A0A6B2L8W9_9EUKA</name>
<dbReference type="PROSITE" id="PS00028">
    <property type="entry name" value="ZINC_FINGER_C2H2_1"/>
    <property type="match status" value="1"/>
</dbReference>
<dbReference type="AlphaFoldDB" id="A0A6B2L8W9"/>
<proteinExistence type="predicted"/>
<feature type="region of interest" description="Disordered" evidence="1">
    <location>
        <begin position="47"/>
        <end position="112"/>
    </location>
</feature>